<protein>
    <submittedName>
        <fullName evidence="10">Na+/H+ antiporter subunit D</fullName>
    </submittedName>
</protein>
<feature type="transmembrane region" description="Helical" evidence="8">
    <location>
        <begin position="404"/>
        <end position="422"/>
    </location>
</feature>
<evidence type="ECO:0000256" key="2">
    <source>
        <dbReference type="ARBA" id="ARBA00005346"/>
    </source>
</evidence>
<comment type="subcellular location">
    <subcellularLocation>
        <location evidence="1">Cell membrane</location>
        <topology evidence="1">Multi-pass membrane protein</topology>
    </subcellularLocation>
    <subcellularLocation>
        <location evidence="7">Membrane</location>
        <topology evidence="7">Multi-pass membrane protein</topology>
    </subcellularLocation>
</comment>
<feature type="transmembrane region" description="Helical" evidence="8">
    <location>
        <begin position="6"/>
        <end position="24"/>
    </location>
</feature>
<feature type="transmembrane region" description="Helical" evidence="8">
    <location>
        <begin position="31"/>
        <end position="49"/>
    </location>
</feature>
<feature type="transmembrane region" description="Helical" evidence="8">
    <location>
        <begin position="203"/>
        <end position="226"/>
    </location>
</feature>
<dbReference type="InterPro" id="IPR003918">
    <property type="entry name" value="NADH_UbQ_OxRdtase"/>
</dbReference>
<evidence type="ECO:0000259" key="9">
    <source>
        <dbReference type="Pfam" id="PF00361"/>
    </source>
</evidence>
<dbReference type="InParanoid" id="A0A6N7EX45"/>
<dbReference type="FunCoup" id="A0A6N7EX45">
    <property type="interactions" value="15"/>
</dbReference>
<feature type="transmembrane region" description="Helical" evidence="8">
    <location>
        <begin position="323"/>
        <end position="347"/>
    </location>
</feature>
<proteinExistence type="inferred from homology"/>
<feature type="transmembrane region" description="Helical" evidence="8">
    <location>
        <begin position="132"/>
        <end position="150"/>
    </location>
</feature>
<dbReference type="AlphaFoldDB" id="A0A6N7EX45"/>
<keyword evidence="11" id="KW-1185">Reference proteome</keyword>
<dbReference type="Pfam" id="PF00361">
    <property type="entry name" value="Proton_antipo_M"/>
    <property type="match status" value="1"/>
</dbReference>
<feature type="transmembrane region" description="Helical" evidence="8">
    <location>
        <begin position="69"/>
        <end position="95"/>
    </location>
</feature>
<evidence type="ECO:0000256" key="1">
    <source>
        <dbReference type="ARBA" id="ARBA00004651"/>
    </source>
</evidence>
<evidence type="ECO:0000256" key="6">
    <source>
        <dbReference type="ARBA" id="ARBA00023136"/>
    </source>
</evidence>
<comment type="similarity">
    <text evidence="2">Belongs to the CPA3 antiporters (TC 2.A.63) subunit D family.</text>
</comment>
<keyword evidence="6 8" id="KW-0472">Membrane</keyword>
<evidence type="ECO:0000256" key="8">
    <source>
        <dbReference type="SAM" id="Phobius"/>
    </source>
</evidence>
<reference evidence="10 11" key="1">
    <citation type="submission" date="2019-10" db="EMBL/GenBank/DDBJ databases">
        <title>Cardiobacteriales fam. a chemoheterotrophic member of the order Cardiobacteriales, and proposal of Cardiobacteriales fam. nov.</title>
        <authorList>
            <person name="Wang C."/>
        </authorList>
    </citation>
    <scope>NUCLEOTIDE SEQUENCE [LARGE SCALE GENOMIC DNA]</scope>
    <source>
        <strain evidence="10 11">ML27</strain>
    </source>
</reference>
<feature type="transmembrane region" description="Helical" evidence="8">
    <location>
        <begin position="238"/>
        <end position="257"/>
    </location>
</feature>
<evidence type="ECO:0000256" key="3">
    <source>
        <dbReference type="ARBA" id="ARBA00022475"/>
    </source>
</evidence>
<dbReference type="InterPro" id="IPR050586">
    <property type="entry name" value="CPA3_Na-H_Antiporter_D"/>
</dbReference>
<accession>A0A6N7EX45</accession>
<dbReference type="Proteomes" id="UP000471298">
    <property type="component" value="Unassembled WGS sequence"/>
</dbReference>
<dbReference type="GO" id="GO:0008137">
    <property type="term" value="F:NADH dehydrogenase (ubiquinone) activity"/>
    <property type="evidence" value="ECO:0007669"/>
    <property type="project" value="InterPro"/>
</dbReference>
<sequence length="498" mass="54960">MHNAILFVLLIPLLTGIFSLFAWGHARIQKALFIAAMSALVLAAIYLLYAVNLNDFLVIQSASWQAPFGITLVADLFSAIMVMLTAIIAFMTSLYALSEIDEHRIKFGFYPLMNFLVFSVCGAFLTGDIFNLFVWFELMLISSFVLMALGNSKAQLEASIKYVTINMVASAFFLAGIGVIYGLTGTLNMADIALRLPAVNNPALLDLAAVFFFIAFGVKAAVFPLYNWLPASYHTPPISVSAFFAGMLTKVGVYAFIRFFTLIFNHESVFIENLLLFVAATTMFFGVLGAAAQMDFRKVLSFHIISQIGYMIMGLAIGTKMALAGSVFYIMHHIIVKSNLFLISGVVRRFQGSFHLKKIGGVYSAYPFLSILFVVSAFSLAGFPPLSGFWAKFVVIKGGIEAKQYFIVIVALVVGLLTLYSMTKIWNEAFWKPMPENDNSVQSIAAKKTRWFMMLPIVLLSTMTLCIGVFAEPVFVLAQKTATQLLNPTDYIRAVLGN</sequence>
<dbReference type="EMBL" id="WHNW01000007">
    <property type="protein sequence ID" value="MPV86513.1"/>
    <property type="molecule type" value="Genomic_DNA"/>
</dbReference>
<feature type="transmembrane region" description="Helical" evidence="8">
    <location>
        <begin position="359"/>
        <end position="384"/>
    </location>
</feature>
<dbReference type="GO" id="GO:0005886">
    <property type="term" value="C:plasma membrane"/>
    <property type="evidence" value="ECO:0007669"/>
    <property type="project" value="UniProtKB-SubCell"/>
</dbReference>
<dbReference type="PANTHER" id="PTHR42703">
    <property type="entry name" value="NADH DEHYDROGENASE"/>
    <property type="match status" value="1"/>
</dbReference>
<organism evidence="10 11">
    <name type="scientific">Ostreibacterium oceani</name>
    <dbReference type="NCBI Taxonomy" id="2654998"/>
    <lineage>
        <taxon>Bacteria</taxon>
        <taxon>Pseudomonadati</taxon>
        <taxon>Pseudomonadota</taxon>
        <taxon>Gammaproteobacteria</taxon>
        <taxon>Cardiobacteriales</taxon>
        <taxon>Ostreibacteriaceae</taxon>
        <taxon>Ostreibacterium</taxon>
    </lineage>
</organism>
<evidence type="ECO:0000256" key="7">
    <source>
        <dbReference type="RuleBase" id="RU000320"/>
    </source>
</evidence>
<gene>
    <name evidence="10" type="ORF">GCU85_07180</name>
</gene>
<name>A0A6N7EX45_9GAMM</name>
<dbReference type="NCBIfam" id="NF009306">
    <property type="entry name" value="PRK12663.1"/>
    <property type="match status" value="1"/>
</dbReference>
<dbReference type="RefSeq" id="WP_152810501.1">
    <property type="nucleotide sequence ID" value="NZ_WHNW01000007.1"/>
</dbReference>
<evidence type="ECO:0000256" key="4">
    <source>
        <dbReference type="ARBA" id="ARBA00022692"/>
    </source>
</evidence>
<feature type="transmembrane region" description="Helical" evidence="8">
    <location>
        <begin position="269"/>
        <end position="292"/>
    </location>
</feature>
<dbReference type="PANTHER" id="PTHR42703:SF1">
    <property type="entry name" value="NA(+)_H(+) ANTIPORTER SUBUNIT D1"/>
    <property type="match status" value="1"/>
</dbReference>
<comment type="caution">
    <text evidence="10">The sequence shown here is derived from an EMBL/GenBank/DDBJ whole genome shotgun (WGS) entry which is preliminary data.</text>
</comment>
<dbReference type="GO" id="GO:0042773">
    <property type="term" value="P:ATP synthesis coupled electron transport"/>
    <property type="evidence" value="ECO:0007669"/>
    <property type="project" value="InterPro"/>
</dbReference>
<evidence type="ECO:0000256" key="5">
    <source>
        <dbReference type="ARBA" id="ARBA00022989"/>
    </source>
</evidence>
<feature type="domain" description="NADH:quinone oxidoreductase/Mrp antiporter transmembrane" evidence="9">
    <location>
        <begin position="128"/>
        <end position="418"/>
    </location>
</feature>
<evidence type="ECO:0000313" key="11">
    <source>
        <dbReference type="Proteomes" id="UP000471298"/>
    </source>
</evidence>
<evidence type="ECO:0000313" key="10">
    <source>
        <dbReference type="EMBL" id="MPV86513.1"/>
    </source>
</evidence>
<feature type="transmembrane region" description="Helical" evidence="8">
    <location>
        <begin position="451"/>
        <end position="471"/>
    </location>
</feature>
<dbReference type="InterPro" id="IPR001750">
    <property type="entry name" value="ND/Mrp_TM"/>
</dbReference>
<feature type="transmembrane region" description="Helical" evidence="8">
    <location>
        <begin position="107"/>
        <end position="126"/>
    </location>
</feature>
<dbReference type="PRINTS" id="PR01437">
    <property type="entry name" value="NUOXDRDTASE4"/>
</dbReference>
<keyword evidence="4 7" id="KW-0812">Transmembrane</keyword>
<keyword evidence="3" id="KW-1003">Cell membrane</keyword>
<keyword evidence="5 8" id="KW-1133">Transmembrane helix</keyword>
<feature type="transmembrane region" description="Helical" evidence="8">
    <location>
        <begin position="162"/>
        <end position="183"/>
    </location>
</feature>
<feature type="transmembrane region" description="Helical" evidence="8">
    <location>
        <begin position="299"/>
        <end position="317"/>
    </location>
</feature>